<accession>A0A7X2H037</accession>
<dbReference type="EMBL" id="WJXO01000001">
    <property type="protein sequence ID" value="MRN39103.1"/>
    <property type="molecule type" value="Genomic_DNA"/>
</dbReference>
<keyword evidence="1" id="KW-0540">Nuclease</keyword>
<proteinExistence type="predicted"/>
<sequence length="117" mass="13765">MSISFEFLRRVNEDTVQIPFSENFLGRNYEYDKSKQTVLISHKVLIFGSKTANFLYEVEGCNDEITDNFNSLLNSRGKKDFRRRMSLLDSKNCRLSFKQTDNIIFAKGLRKQNHQKT</sequence>
<reference evidence="1" key="1">
    <citation type="journal article" name="Emerg. Infect. Dis.">
        <title>Two cases of a newly characterized neisseria species.</title>
        <authorList>
            <person name="Mustapha M."/>
            <person name="Lemos A.P.S."/>
            <person name="Harrison L.H."/>
            <person name="Vantyne D."/>
            <person name="Sacchi C.T."/>
        </authorList>
    </citation>
    <scope>NUCLEOTIDE SEQUENCE</scope>
    <source>
        <strain evidence="1">N.95.16</strain>
    </source>
</reference>
<keyword evidence="1" id="KW-0378">Hydrolase</keyword>
<dbReference type="GO" id="GO:0004519">
    <property type="term" value="F:endonuclease activity"/>
    <property type="evidence" value="ECO:0007669"/>
    <property type="project" value="UniProtKB-KW"/>
</dbReference>
<dbReference type="AlphaFoldDB" id="A0A7X2H037"/>
<keyword evidence="1" id="KW-0255">Endonuclease</keyword>
<dbReference type="RefSeq" id="WP_095503422.1">
    <property type="nucleotide sequence ID" value="NZ_WJXO01000001.1"/>
</dbReference>
<keyword evidence="2" id="KW-1185">Reference proteome</keyword>
<organism evidence="1 2">
    <name type="scientific">Neisseria brasiliensis</name>
    <dbReference type="NCBI Taxonomy" id="2666100"/>
    <lineage>
        <taxon>Bacteria</taxon>
        <taxon>Pseudomonadati</taxon>
        <taxon>Pseudomonadota</taxon>
        <taxon>Betaproteobacteria</taxon>
        <taxon>Neisseriales</taxon>
        <taxon>Neisseriaceae</taxon>
        <taxon>Neisseria</taxon>
    </lineage>
</organism>
<evidence type="ECO:0000313" key="2">
    <source>
        <dbReference type="Proteomes" id="UP000486297"/>
    </source>
</evidence>
<name>A0A7X2H037_9NEIS</name>
<dbReference type="Proteomes" id="UP000486297">
    <property type="component" value="Unassembled WGS sequence"/>
</dbReference>
<gene>
    <name evidence="1" type="ORF">GJU80_11620</name>
</gene>
<comment type="caution">
    <text evidence="1">The sequence shown here is derived from an EMBL/GenBank/DDBJ whole genome shotgun (WGS) entry which is preliminary data.</text>
</comment>
<protein>
    <submittedName>
        <fullName evidence="1">HpaII family restriction endonuclease</fullName>
    </submittedName>
</protein>
<evidence type="ECO:0000313" key="1">
    <source>
        <dbReference type="EMBL" id="MRN39103.1"/>
    </source>
</evidence>